<dbReference type="GO" id="GO:0005886">
    <property type="term" value="C:plasma membrane"/>
    <property type="evidence" value="ECO:0007669"/>
    <property type="project" value="TreeGrafter"/>
</dbReference>
<dbReference type="SUPFAM" id="SSF103657">
    <property type="entry name" value="BAR/IMD domain-like"/>
    <property type="match status" value="1"/>
</dbReference>
<dbReference type="GO" id="GO:0048268">
    <property type="term" value="P:clathrin coat assembly"/>
    <property type="evidence" value="ECO:0007669"/>
    <property type="project" value="TreeGrafter"/>
</dbReference>
<evidence type="ECO:0000313" key="2">
    <source>
        <dbReference type="EMBL" id="PNF33746.1"/>
    </source>
</evidence>
<dbReference type="PANTHER" id="PTHR23065:SF15">
    <property type="entry name" value="AT02057P"/>
    <property type="match status" value="1"/>
</dbReference>
<sequence length="184" mass="20965">MKEFLNTYAEVLQNNHDLIGQVHIEFKRQCLEMTVDKLLEQFVLNKYTGLEKPGSIEFEELNMSGLASVSNQTPDTTDKTTNGDKPSKKEGFLRSRREKRKEKKAKKKKDGSDNTSSKEDKSDLKPASLDDSREDKEDSRKSETPTPEVDEEGYCIRPKVDLWENDKGSFYSSSDTDSGKLCLI</sequence>
<protein>
    <submittedName>
        <fullName evidence="2">Uncharacterized protein</fullName>
    </submittedName>
</protein>
<dbReference type="AlphaFoldDB" id="A0A2J7QYU4"/>
<dbReference type="PANTHER" id="PTHR23065">
    <property type="entry name" value="PROLINE-SERINE-THREONINE PHOSPHATASE INTERACTING PROTEIN 1"/>
    <property type="match status" value="1"/>
</dbReference>
<feature type="region of interest" description="Disordered" evidence="1">
    <location>
        <begin position="68"/>
        <end position="158"/>
    </location>
</feature>
<comment type="caution">
    <text evidence="2">The sequence shown here is derived from an EMBL/GenBank/DDBJ whole genome shotgun (WGS) entry which is preliminary data.</text>
</comment>
<organism evidence="2 3">
    <name type="scientific">Cryptotermes secundus</name>
    <dbReference type="NCBI Taxonomy" id="105785"/>
    <lineage>
        <taxon>Eukaryota</taxon>
        <taxon>Metazoa</taxon>
        <taxon>Ecdysozoa</taxon>
        <taxon>Arthropoda</taxon>
        <taxon>Hexapoda</taxon>
        <taxon>Insecta</taxon>
        <taxon>Pterygota</taxon>
        <taxon>Neoptera</taxon>
        <taxon>Polyneoptera</taxon>
        <taxon>Dictyoptera</taxon>
        <taxon>Blattodea</taxon>
        <taxon>Blattoidea</taxon>
        <taxon>Termitoidae</taxon>
        <taxon>Kalotermitidae</taxon>
        <taxon>Cryptotermitinae</taxon>
        <taxon>Cryptotermes</taxon>
    </lineage>
</organism>
<dbReference type="GO" id="GO:0005905">
    <property type="term" value="C:clathrin-coated pit"/>
    <property type="evidence" value="ECO:0007669"/>
    <property type="project" value="TreeGrafter"/>
</dbReference>
<name>A0A2J7QYU4_9NEOP</name>
<dbReference type="OrthoDB" id="5593455at2759"/>
<feature type="compositionally biased region" description="Basic and acidic residues" evidence="1">
    <location>
        <begin position="76"/>
        <end position="95"/>
    </location>
</feature>
<dbReference type="Gene3D" id="1.20.1270.60">
    <property type="entry name" value="Arfaptin homology (AH) domain/BAR domain"/>
    <property type="match status" value="1"/>
</dbReference>
<feature type="compositionally biased region" description="Basic and acidic residues" evidence="1">
    <location>
        <begin position="110"/>
        <end position="143"/>
    </location>
</feature>
<dbReference type="GO" id="GO:0072583">
    <property type="term" value="P:clathrin-dependent endocytosis"/>
    <property type="evidence" value="ECO:0007669"/>
    <property type="project" value="TreeGrafter"/>
</dbReference>
<evidence type="ECO:0000256" key="1">
    <source>
        <dbReference type="SAM" id="MobiDB-lite"/>
    </source>
</evidence>
<dbReference type="Proteomes" id="UP000235965">
    <property type="component" value="Unassembled WGS sequence"/>
</dbReference>
<dbReference type="InterPro" id="IPR027267">
    <property type="entry name" value="AH/BAR_dom_sf"/>
</dbReference>
<keyword evidence="3" id="KW-1185">Reference proteome</keyword>
<feature type="region of interest" description="Disordered" evidence="1">
    <location>
        <begin position="165"/>
        <end position="184"/>
    </location>
</feature>
<dbReference type="EMBL" id="NEVH01009083">
    <property type="protein sequence ID" value="PNF33746.1"/>
    <property type="molecule type" value="Genomic_DNA"/>
</dbReference>
<proteinExistence type="predicted"/>
<reference evidence="2 3" key="1">
    <citation type="submission" date="2017-12" db="EMBL/GenBank/DDBJ databases">
        <title>Hemimetabolous genomes reveal molecular basis of termite eusociality.</title>
        <authorList>
            <person name="Harrison M.C."/>
            <person name="Jongepier E."/>
            <person name="Robertson H.M."/>
            <person name="Arning N."/>
            <person name="Bitard-Feildel T."/>
            <person name="Chao H."/>
            <person name="Childers C.P."/>
            <person name="Dinh H."/>
            <person name="Doddapaneni H."/>
            <person name="Dugan S."/>
            <person name="Gowin J."/>
            <person name="Greiner C."/>
            <person name="Han Y."/>
            <person name="Hu H."/>
            <person name="Hughes D.S.T."/>
            <person name="Huylmans A.-K."/>
            <person name="Kemena C."/>
            <person name="Kremer L.P.M."/>
            <person name="Lee S.L."/>
            <person name="Lopez-Ezquerra A."/>
            <person name="Mallet L."/>
            <person name="Monroy-Kuhn J.M."/>
            <person name="Moser A."/>
            <person name="Murali S.C."/>
            <person name="Muzny D.M."/>
            <person name="Otani S."/>
            <person name="Piulachs M.-D."/>
            <person name="Poelchau M."/>
            <person name="Qu J."/>
            <person name="Schaub F."/>
            <person name="Wada-Katsumata A."/>
            <person name="Worley K.C."/>
            <person name="Xie Q."/>
            <person name="Ylla G."/>
            <person name="Poulsen M."/>
            <person name="Gibbs R.A."/>
            <person name="Schal C."/>
            <person name="Richards S."/>
            <person name="Belles X."/>
            <person name="Korb J."/>
            <person name="Bornberg-Bauer E."/>
        </authorList>
    </citation>
    <scope>NUCLEOTIDE SEQUENCE [LARGE SCALE GENOMIC DNA]</scope>
    <source>
        <tissue evidence="2">Whole body</tissue>
    </source>
</reference>
<accession>A0A2J7QYU4</accession>
<gene>
    <name evidence="2" type="ORF">B7P43_G11221</name>
</gene>
<feature type="compositionally biased region" description="Basic residues" evidence="1">
    <location>
        <begin position="96"/>
        <end position="109"/>
    </location>
</feature>
<evidence type="ECO:0000313" key="3">
    <source>
        <dbReference type="Proteomes" id="UP000235965"/>
    </source>
</evidence>
<dbReference type="GO" id="GO:0030136">
    <property type="term" value="C:clathrin-coated vesicle"/>
    <property type="evidence" value="ECO:0007669"/>
    <property type="project" value="TreeGrafter"/>
</dbReference>